<dbReference type="Pfam" id="PF13091">
    <property type="entry name" value="PLDc_2"/>
    <property type="match status" value="1"/>
</dbReference>
<evidence type="ECO:0000313" key="4">
    <source>
        <dbReference type="EMBL" id="KAF0687191.1"/>
    </source>
</evidence>
<dbReference type="InterPro" id="IPR025202">
    <property type="entry name" value="PLD-like_dom"/>
</dbReference>
<proteinExistence type="inferred from homology"/>
<keyword evidence="6" id="KW-1185">Reference proteome</keyword>
<dbReference type="CDD" id="cd09107">
    <property type="entry name" value="PLDc_vPLD3_4_5_like_2"/>
    <property type="match status" value="1"/>
</dbReference>
<feature type="domain" description="PLD phosphodiesterase" evidence="3">
    <location>
        <begin position="485"/>
        <end position="511"/>
    </location>
</feature>
<sequence length="552" mass="59929">MLRALVLSSAVALTFRIAAHQLAPKEQVWAGEAWGAPPPATPRAVASTHAASLTVGGRSALPNTTVAGHAVPNNTTATAASKVGSPSMHTPGVPYHTRIFLSGEPRVSVVESLPVGDFSLAPLPNSTSTAAALIALMDSAVYQLDICAMYWNLLGLADHAIFSPEQMTKFGADRGVAVFAALERAIHRGVVVRVIGSSAPSFAPAELAPLALTLRLWDSDYWYGGGIMHQKLVLVDERHAYVGSANMDWKSLAQVMEVGVLVESSPVVVQDMQRLFELWWVWADPTSPAQLPVPVDTFVERFQAVLRLPPWSPLVSAAQATPTPFNATALASVFNKDNQMTAMWNGERSLVFVTAAPDAATARARTFDEDGLIYTIESAKKSICLSVMDFVPFSTFPIDSHPTGSIYWPALTDALLAVVFARPVTIKLLISHWAHTSVVMVEALKHLEAAAETCPQVGLKCRGSLQVRLMEVPGWDAAPPTWPPYSRVNHAKYIVTDQRANVGTSNMEWGYFYNTAGTSLNTDNTDVMDALQKIFDRNWDSSYAHPLRAYYF</sequence>
<dbReference type="InterPro" id="IPR050874">
    <property type="entry name" value="Diverse_PLD-related"/>
</dbReference>
<gene>
    <name evidence="5" type="primary">Aste57867_21047</name>
    <name evidence="4" type="ORF">As57867_020979</name>
    <name evidence="5" type="ORF">ASTE57867_21047</name>
</gene>
<evidence type="ECO:0000313" key="6">
    <source>
        <dbReference type="Proteomes" id="UP000332933"/>
    </source>
</evidence>
<dbReference type="SMART" id="SM00155">
    <property type="entry name" value="PLDc"/>
    <property type="match status" value="2"/>
</dbReference>
<evidence type="ECO:0000259" key="3">
    <source>
        <dbReference type="PROSITE" id="PS50035"/>
    </source>
</evidence>
<protein>
    <submittedName>
        <fullName evidence="5">Aste57867_21047 protein</fullName>
    </submittedName>
</protein>
<feature type="signal peptide" evidence="2">
    <location>
        <begin position="1"/>
        <end position="19"/>
    </location>
</feature>
<dbReference type="OrthoDB" id="1923775at2759"/>
<accession>A0A485LGL4</accession>
<evidence type="ECO:0000313" key="5">
    <source>
        <dbReference type="EMBL" id="VFT97722.1"/>
    </source>
</evidence>
<dbReference type="Pfam" id="PF13918">
    <property type="entry name" value="PLDc_3"/>
    <property type="match status" value="1"/>
</dbReference>
<feature type="chain" id="PRO_5036355610" evidence="2">
    <location>
        <begin position="20"/>
        <end position="552"/>
    </location>
</feature>
<dbReference type="InterPro" id="IPR032803">
    <property type="entry name" value="PLDc_3"/>
</dbReference>
<reference evidence="5 6" key="1">
    <citation type="submission" date="2019-03" db="EMBL/GenBank/DDBJ databases">
        <authorList>
            <person name="Gaulin E."/>
            <person name="Dumas B."/>
        </authorList>
    </citation>
    <scope>NUCLEOTIDE SEQUENCE [LARGE SCALE GENOMIC DNA]</scope>
    <source>
        <strain evidence="5">CBS 568.67</strain>
    </source>
</reference>
<dbReference type="SUPFAM" id="SSF56024">
    <property type="entry name" value="Phospholipase D/nuclease"/>
    <property type="match status" value="2"/>
</dbReference>
<comment type="similarity">
    <text evidence="1">Belongs to the phospholipase D family.</text>
</comment>
<dbReference type="AlphaFoldDB" id="A0A485LGL4"/>
<feature type="domain" description="PLD phosphodiesterase" evidence="3">
    <location>
        <begin position="224"/>
        <end position="251"/>
    </location>
</feature>
<name>A0A485LGL4_9STRA</name>
<organism evidence="5 6">
    <name type="scientific">Aphanomyces stellatus</name>
    <dbReference type="NCBI Taxonomy" id="120398"/>
    <lineage>
        <taxon>Eukaryota</taxon>
        <taxon>Sar</taxon>
        <taxon>Stramenopiles</taxon>
        <taxon>Oomycota</taxon>
        <taxon>Saprolegniomycetes</taxon>
        <taxon>Saprolegniales</taxon>
        <taxon>Verrucalvaceae</taxon>
        <taxon>Aphanomyces</taxon>
    </lineage>
</organism>
<dbReference type="PANTHER" id="PTHR10185">
    <property type="entry name" value="PHOSPHOLIPASE D - RELATED"/>
    <property type="match status" value="1"/>
</dbReference>
<evidence type="ECO:0000256" key="1">
    <source>
        <dbReference type="ARBA" id="ARBA00008664"/>
    </source>
</evidence>
<dbReference type="PANTHER" id="PTHR10185:SF17">
    <property type="entry name" value="GM01519P-RELATED"/>
    <property type="match status" value="1"/>
</dbReference>
<keyword evidence="2" id="KW-0732">Signal</keyword>
<reference evidence="4" key="2">
    <citation type="submission" date="2019-06" db="EMBL/GenBank/DDBJ databases">
        <title>Genomics analysis of Aphanomyces spp. identifies a new class of oomycete effector associated with host adaptation.</title>
        <authorList>
            <person name="Gaulin E."/>
        </authorList>
    </citation>
    <scope>NUCLEOTIDE SEQUENCE</scope>
    <source>
        <strain evidence="4">CBS 578.67</strain>
    </source>
</reference>
<dbReference type="Gene3D" id="3.30.870.10">
    <property type="entry name" value="Endonuclease Chain A"/>
    <property type="match status" value="2"/>
</dbReference>
<dbReference type="PROSITE" id="PS50035">
    <property type="entry name" value="PLD"/>
    <property type="match status" value="2"/>
</dbReference>
<dbReference type="GO" id="GO:0003824">
    <property type="term" value="F:catalytic activity"/>
    <property type="evidence" value="ECO:0007669"/>
    <property type="project" value="InterPro"/>
</dbReference>
<dbReference type="EMBL" id="VJMH01006956">
    <property type="protein sequence ID" value="KAF0687191.1"/>
    <property type="molecule type" value="Genomic_DNA"/>
</dbReference>
<dbReference type="Proteomes" id="UP000332933">
    <property type="component" value="Unassembled WGS sequence"/>
</dbReference>
<evidence type="ECO:0000256" key="2">
    <source>
        <dbReference type="SAM" id="SignalP"/>
    </source>
</evidence>
<dbReference type="InterPro" id="IPR001736">
    <property type="entry name" value="PLipase_D/transphosphatidylase"/>
</dbReference>
<dbReference type="EMBL" id="CAADRA010006982">
    <property type="protein sequence ID" value="VFT97722.1"/>
    <property type="molecule type" value="Genomic_DNA"/>
</dbReference>